<feature type="compositionally biased region" description="Acidic residues" evidence="1">
    <location>
        <begin position="372"/>
        <end position="458"/>
    </location>
</feature>
<feature type="compositionally biased region" description="Polar residues" evidence="1">
    <location>
        <begin position="487"/>
        <end position="501"/>
    </location>
</feature>
<feature type="region of interest" description="Disordered" evidence="1">
    <location>
        <begin position="223"/>
        <end position="257"/>
    </location>
</feature>
<name>A0A1I2PHM3_9EURY</name>
<evidence type="ECO:0000259" key="2">
    <source>
        <dbReference type="Pfam" id="PF13229"/>
    </source>
</evidence>
<feature type="compositionally biased region" description="Acidic residues" evidence="1">
    <location>
        <begin position="227"/>
        <end position="250"/>
    </location>
</feature>
<sequence>MPAAMFVGPVAAQTDSEVIDSCTVITEPGAYVVGENFSAENATQAVADPGVDANVSACIVVESDDVTLDGENVRMDGPVSDEMDTNETDTNETANESLVTGIAVTGDNVSVESTHVRDFDVGVLFAGASNSSLTEFEADDTERAGVAFVNASNNSVEDVNADDVTEGVSGIDDTESDSTNDTAENESEEMFAGAFVFVDASNNTVQNATVDGTTGWTVYSEKTAENETTENETVENETAENETVENETVENEATADANNSVENISVNGMPFSAEFQNANIGLASEYPDAPDDTVVVNGPLQTEVASDNDSIQLSFLYDDAGLEDAGTTELTLNIYQVSGDTWTEVDGAVIDVSDDSANAMVDNGTYALVGEVTEDEMPEDETETETPVENETETPVDDTVENDTETPADDTETPVDVTVENDTETPVDNETTETETETETATETETETETATETETETDTPTPVDIAIDNETTETETVSDDTMTTENDTGTESTDTATAEA</sequence>
<evidence type="ECO:0000313" key="4">
    <source>
        <dbReference type="Proteomes" id="UP000198876"/>
    </source>
</evidence>
<organism evidence="3 4">
    <name type="scientific">Halopelagius inordinatus</name>
    <dbReference type="NCBI Taxonomy" id="553467"/>
    <lineage>
        <taxon>Archaea</taxon>
        <taxon>Methanobacteriati</taxon>
        <taxon>Methanobacteriota</taxon>
        <taxon>Stenosarchaea group</taxon>
        <taxon>Halobacteria</taxon>
        <taxon>Halobacteriales</taxon>
        <taxon>Haloferacaceae</taxon>
    </lineage>
</organism>
<dbReference type="STRING" id="553467.SAMN04488063_1529"/>
<dbReference type="Pfam" id="PF13229">
    <property type="entry name" value="Beta_helix"/>
    <property type="match status" value="1"/>
</dbReference>
<protein>
    <submittedName>
        <fullName evidence="3">Right handed beta helix region</fullName>
    </submittedName>
</protein>
<gene>
    <name evidence="3" type="ORF">SAMN04488063_1529</name>
</gene>
<dbReference type="SUPFAM" id="SSF51126">
    <property type="entry name" value="Pectin lyase-like"/>
    <property type="match status" value="1"/>
</dbReference>
<feature type="domain" description="Right handed beta helix" evidence="2">
    <location>
        <begin position="86"/>
        <end position="209"/>
    </location>
</feature>
<accession>A0A1I2PHM3</accession>
<feature type="region of interest" description="Disordered" evidence="1">
    <location>
        <begin position="162"/>
        <end position="186"/>
    </location>
</feature>
<dbReference type="RefSeq" id="WP_092890656.1">
    <property type="nucleotide sequence ID" value="NZ_FOOQ01000001.1"/>
</dbReference>
<dbReference type="AlphaFoldDB" id="A0A1I2PHM3"/>
<keyword evidence="4" id="KW-1185">Reference proteome</keyword>
<evidence type="ECO:0000313" key="3">
    <source>
        <dbReference type="EMBL" id="SFG13497.1"/>
    </source>
</evidence>
<dbReference type="Proteomes" id="UP000198876">
    <property type="component" value="Unassembled WGS sequence"/>
</dbReference>
<dbReference type="InterPro" id="IPR039448">
    <property type="entry name" value="Beta_helix"/>
</dbReference>
<evidence type="ECO:0000256" key="1">
    <source>
        <dbReference type="SAM" id="MobiDB-lite"/>
    </source>
</evidence>
<feature type="region of interest" description="Disordered" evidence="1">
    <location>
        <begin position="371"/>
        <end position="501"/>
    </location>
</feature>
<dbReference type="InterPro" id="IPR011050">
    <property type="entry name" value="Pectin_lyase_fold/virulence"/>
</dbReference>
<proteinExistence type="predicted"/>
<reference evidence="4" key="1">
    <citation type="submission" date="2016-10" db="EMBL/GenBank/DDBJ databases">
        <authorList>
            <person name="Varghese N."/>
            <person name="Submissions S."/>
        </authorList>
    </citation>
    <scope>NUCLEOTIDE SEQUENCE [LARGE SCALE GENOMIC DNA]</scope>
    <source>
        <strain evidence="4">CGMCC 1.7739</strain>
    </source>
</reference>
<dbReference type="EMBL" id="FOOQ01000001">
    <property type="protein sequence ID" value="SFG13497.1"/>
    <property type="molecule type" value="Genomic_DNA"/>
</dbReference>
<feature type="compositionally biased region" description="Acidic residues" evidence="1">
    <location>
        <begin position="172"/>
        <end position="186"/>
    </location>
</feature>